<feature type="domain" description="Helicase ATP-binding" evidence="2">
    <location>
        <begin position="64"/>
        <end position="298"/>
    </location>
</feature>
<evidence type="ECO:0000313" key="3">
    <source>
        <dbReference type="EMBL" id="RIY39237.1"/>
    </source>
</evidence>
<dbReference type="GO" id="GO:0016787">
    <property type="term" value="F:hydrolase activity"/>
    <property type="evidence" value="ECO:0007669"/>
    <property type="project" value="InterPro"/>
</dbReference>
<dbReference type="Pfam" id="PF04851">
    <property type="entry name" value="ResIII"/>
    <property type="match status" value="1"/>
</dbReference>
<dbReference type="InterPro" id="IPR050742">
    <property type="entry name" value="Helicase_Restrict-Modif_Enz"/>
</dbReference>
<dbReference type="Gene3D" id="3.40.50.300">
    <property type="entry name" value="P-loop containing nucleotide triphosphate hydrolases"/>
    <property type="match status" value="2"/>
</dbReference>
<keyword evidence="1" id="KW-0472">Membrane</keyword>
<reference evidence="3 4" key="1">
    <citation type="submission" date="2017-08" db="EMBL/GenBank/DDBJ databases">
        <title>Reclassification of Bisgaard taxon 37 and 44.</title>
        <authorList>
            <person name="Christensen H."/>
        </authorList>
    </citation>
    <scope>NUCLEOTIDE SEQUENCE [LARGE SCALE GENOMIC DNA]</scope>
    <source>
        <strain evidence="3 4">111</strain>
    </source>
</reference>
<dbReference type="PANTHER" id="PTHR47396:SF1">
    <property type="entry name" value="ATP-DEPENDENT HELICASE IRC3-RELATED"/>
    <property type="match status" value="1"/>
</dbReference>
<dbReference type="GO" id="GO:0003677">
    <property type="term" value="F:DNA binding"/>
    <property type="evidence" value="ECO:0007669"/>
    <property type="project" value="InterPro"/>
</dbReference>
<protein>
    <recommendedName>
        <fullName evidence="2">Helicase ATP-binding domain-containing protein</fullName>
    </recommendedName>
</protein>
<dbReference type="GO" id="GO:0005829">
    <property type="term" value="C:cytosol"/>
    <property type="evidence" value="ECO:0007669"/>
    <property type="project" value="TreeGrafter"/>
</dbReference>
<dbReference type="SUPFAM" id="SSF52540">
    <property type="entry name" value="P-loop containing nucleoside triphosphate hydrolases"/>
    <property type="match status" value="2"/>
</dbReference>
<comment type="caution">
    <text evidence="3">The sequence shown here is derived from an EMBL/GenBank/DDBJ whole genome shotgun (WGS) entry which is preliminary data.</text>
</comment>
<evidence type="ECO:0000313" key="4">
    <source>
        <dbReference type="Proteomes" id="UP000265916"/>
    </source>
</evidence>
<dbReference type="AlphaFoldDB" id="A0A3A1YT72"/>
<keyword evidence="1" id="KW-0812">Transmembrane</keyword>
<name>A0A3A1YT72_9GAMM</name>
<dbReference type="InterPro" id="IPR014001">
    <property type="entry name" value="Helicase_ATP-bd"/>
</dbReference>
<organism evidence="3 4">
    <name type="scientific">Psittacicella hinzii</name>
    <dbReference type="NCBI Taxonomy" id="2028575"/>
    <lineage>
        <taxon>Bacteria</taxon>
        <taxon>Pseudomonadati</taxon>
        <taxon>Pseudomonadota</taxon>
        <taxon>Gammaproteobacteria</taxon>
        <taxon>Pasteurellales</taxon>
        <taxon>Psittacicellaceae</taxon>
        <taxon>Psittacicella</taxon>
    </lineage>
</organism>
<sequence>MSRKTTSTKSNLARSNQVTNLDDTAFLYKELDIERKYIKQVTAQQPENEQEEIIPLVIKQNLNPRIDLREYQEEALENFILYYEKYHATKKLHTLFHMATGSGKTVIMASLIIYLYSKGYRNFIFFVNQVNILEKTLANFTNASFSKFLFVPEIEIAGRKVKVNVVDNFSATNLDEINLCFTTVQKLSIDLKDTKENSISLQDFSDNKVVFISDESHHINTYTKNKLSAEEKTNLNSWEIFVTKAFNAHKDSIMLEFTATCDLKHPAILDKYRDKIVYNYPLKNFRESGYTKEFKNYSTRTDLWTRSLIALILSEYRRFLFADQQLHVKPVVLFKSQKRINESEEFYAEFINKVNTLSVEQIETLYNQVNLQNSQAKSNQLDLNKDTSSHDDLVRALTYFYQKDFALLVNAIKEQFNTTNCIIVNSKDYSSASKMEQLNSLEDRENPIRAIFTVDMLNEGWDVLNLFDIVRLYDPRQGGRPEVSSYTIKEAQLIGRGARYCPFVLNEDQDKFKRKFDDDIDNPLRILETMYFHCKDDSKYIQELRQALIAIGLAESKAIEYTYTLKPQFKDSVVFDRAVVYTNEKVRVGRESFTSISPKIRNHSYRYAASSLFVSSSNLFEQLNKASTVKDLEDIATRQNEVHDALVMQDLHIDLGGSEVNLPVNNFVSLGNEEALTTLYSTTKDDQASFKANAQALNSKIKRETTIIKLKDVDYRILLHASEFFNGMNFAFVQKQYPHAKSLREFLTADNYLGNITLEIVHDAQLGITNDDLIKAVKNIYQQIEKHLFSIKPTYIGTTEFKPIALCKVIQDGKTIKLTHIPETGSGKGVSQITCEDESLQLDLSQEDWYVFNDNYGTSEEKAFVKYFKQEIAQRLRAKGLEFYVIRNERFAQLALYSFSHGERFEPDFLLLVKNNKENELYSTSRYSQVFIEPKGQHLFAQDGWKQEFLSQLKSQAKISENVNVYDNYQIIGMPFFNKLELDAFDSAINKWLDEL</sequence>
<dbReference type="PANTHER" id="PTHR47396">
    <property type="entry name" value="TYPE I RESTRICTION ENZYME ECOKI R PROTEIN"/>
    <property type="match status" value="1"/>
</dbReference>
<keyword evidence="1" id="KW-1133">Transmembrane helix</keyword>
<dbReference type="GO" id="GO:0005524">
    <property type="term" value="F:ATP binding"/>
    <property type="evidence" value="ECO:0007669"/>
    <property type="project" value="InterPro"/>
</dbReference>
<dbReference type="OrthoDB" id="9803459at2"/>
<gene>
    <name evidence="3" type="ORF">CKF58_02585</name>
</gene>
<proteinExistence type="predicted"/>
<feature type="transmembrane region" description="Helical" evidence="1">
    <location>
        <begin position="95"/>
        <end position="116"/>
    </location>
</feature>
<evidence type="ECO:0000259" key="2">
    <source>
        <dbReference type="SMART" id="SM00487"/>
    </source>
</evidence>
<keyword evidence="4" id="KW-1185">Reference proteome</keyword>
<dbReference type="InterPro" id="IPR006935">
    <property type="entry name" value="Helicase/UvrB_N"/>
</dbReference>
<dbReference type="EMBL" id="NRJG01000038">
    <property type="protein sequence ID" value="RIY39237.1"/>
    <property type="molecule type" value="Genomic_DNA"/>
</dbReference>
<dbReference type="Proteomes" id="UP000265916">
    <property type="component" value="Unassembled WGS sequence"/>
</dbReference>
<dbReference type="SMART" id="SM00487">
    <property type="entry name" value="DEXDc"/>
    <property type="match status" value="1"/>
</dbReference>
<accession>A0A3A1YT72</accession>
<evidence type="ECO:0000256" key="1">
    <source>
        <dbReference type="SAM" id="Phobius"/>
    </source>
</evidence>
<dbReference type="InterPro" id="IPR027417">
    <property type="entry name" value="P-loop_NTPase"/>
</dbReference>
<dbReference type="RefSeq" id="WP_119530593.1">
    <property type="nucleotide sequence ID" value="NZ_JBHSSP010000022.1"/>
</dbReference>